<dbReference type="GO" id="GO:0004553">
    <property type="term" value="F:hydrolase activity, hydrolyzing O-glycosyl compounds"/>
    <property type="evidence" value="ECO:0007669"/>
    <property type="project" value="UniProtKB-ARBA"/>
</dbReference>
<organism evidence="1 2">
    <name type="scientific">Belliella pelovolcani</name>
    <dbReference type="NCBI Taxonomy" id="529505"/>
    <lineage>
        <taxon>Bacteria</taxon>
        <taxon>Pseudomonadati</taxon>
        <taxon>Bacteroidota</taxon>
        <taxon>Cytophagia</taxon>
        <taxon>Cytophagales</taxon>
        <taxon>Cyclobacteriaceae</taxon>
        <taxon>Belliella</taxon>
    </lineage>
</organism>
<evidence type="ECO:0000313" key="2">
    <source>
        <dbReference type="Proteomes" id="UP000186026"/>
    </source>
</evidence>
<dbReference type="EMBL" id="FTOP01000007">
    <property type="protein sequence ID" value="SIS88512.1"/>
    <property type="molecule type" value="Genomic_DNA"/>
</dbReference>
<accession>A0A1N7MR19</accession>
<dbReference type="OrthoDB" id="833147at2"/>
<reference evidence="2" key="1">
    <citation type="submission" date="2017-01" db="EMBL/GenBank/DDBJ databases">
        <authorList>
            <person name="Varghese N."/>
            <person name="Submissions S."/>
        </authorList>
    </citation>
    <scope>NUCLEOTIDE SEQUENCE [LARGE SCALE GENOMIC DNA]</scope>
    <source>
        <strain evidence="2">DSM 46698</strain>
    </source>
</reference>
<gene>
    <name evidence="1" type="ORF">SAMN05421761_10753</name>
</gene>
<dbReference type="Proteomes" id="UP000186026">
    <property type="component" value="Unassembled WGS sequence"/>
</dbReference>
<name>A0A1N7MR19_9BACT</name>
<keyword evidence="1" id="KW-0430">Lectin</keyword>
<dbReference type="GO" id="GO:0005975">
    <property type="term" value="P:carbohydrate metabolic process"/>
    <property type="evidence" value="ECO:0007669"/>
    <property type="project" value="UniProtKB-ARBA"/>
</dbReference>
<sequence length="1685" mass="192477">MSYNVKYRLEYTGLGGYQSRIDILKRNYIGDIIEIIGSSNPFELVYESSDDFQFSIIKNSYCNLNVFESEDLKNDFLEIEDEDDFILRYFRNDILNWSGYVMAEQYIESDDINQPISIKFYDAISRLRFFNFNDLNLDEKKVYSLYELFEAVNSLLYSNLNPNTKLLFNNYLLTTKDLSSNFIDVIFLKRSSFFDKSGNPFNLYEVLENLSKSFNFTYSLYKERLMITNFEYSKAPRFFDYSLNEELGINKNLNIDNYENLKFINISKETTFLDALKKLEVSHNVEDSLSFIDVSNFTDIKNEGGFGGNPFLDDNGDIVFVSNSIEDSNFINRDYRKVSIQNELPIKFKRTENNIPYTLSFKVNFEFQYNITDEDINNLSLADSNTARNRRQELRNNTTFHCGLFASVNGTHSYDGGIPFMNLWPNGFDTATSYVWTVDNEDISLYDVSYIPYGETTPIRTNMVNIESMDNGDGTQTLFLCIDSAPTFFLASEFDAIDPPFTVMIDGICEIPGVGRRNEVFYINQGTDINQYERGFDVSMELRGLPNENELFIEFYQPNVFVGSLSSGNNHFYTSIIMVISDLKLVRNDRIDLSEIKIQGITDRNIFNYNLNRNRDYFYQDIEETDYKYTLVDSDGFALPEKSFIRKSKNNLTINNEELNVPELNLKQNLEQYKFQQKKITGELFVKNQFDFDILNSLKIDNKDFSIQKFILNDYDSVYDVELVEIKDVKIDEGFDIININITDANTSNYILIDSEDLFEPFQPTNREFAYYELNRNTSDSFENFANGENIGEFTFNTELEGVRLASFNGVNQYFQTDEELTSRGLIGTNGNNSNSIGVWLGFEEIPTTDKFIWIASNSNQSTFTGLKFNASNQKLEYIRFNQGSTNFNINNVIDEFTLVYNGAVAQEGDQFIYDGNTYDIVGVEPNVIYFLPALVGYTGDATPFIETQFQLIQNPVNSVVESQLTIEEGVLYTSFCRYNNQTGIQELFINNELQGSITNINSLSISQSDLTRVRLGNSEIEGFTKMNAGRFRIAGIFLDDDEIGRLGTKAIFNVNLRNLETGEILQIPQDWFVIVNNNQIGFNIPPEFQLGTFLLWISAGGIESPKLVFNIRPIQFRTSPMEVRFDNEDSLNQHFEALNKGWGGANGGVVASNCYIGDDGNGTTALVLESHGDLYTGSVQGVDNFGRPKFKQDGTPWTLRKGGCVISKEYLGFGSYEAEARVIPQLGVCSAFWNFHYQEIYPTDPRWEDYQKDVIDTSMMQPNLRSQFLFENNVNSISGIDTPTWTITDPSNTSYTTGVKGGSAIRYNGNTGWAFNITGVQTLGSFSNSYTVSLWVKINVRASVNQRHTIISNGTANNGAWGVQVFYGVNPEFQLVGKASGGTVVGTNNPNQKPYETWQHLVMVNNPTNNTMLLYIDGVLTQTVNAPSGTYNDVGWWRIIQTAALSGGGAGASVRDIEVADVRLINRAVDQLEARVMYGRPNFVGNPDFEGLGLRPIGNDEDGYYAVRNNEIDIEVPSQLEGGIIDEPSILNAKFNTWRGEYQNWDVDKNHPDYWEEYRDNYRPMGIDVTDGLYHKFRYDWYHDRVEFYIDDVLIITNYNYQFGLDSYNIPDVIGKYTMGNWFPSGARRWAGKNANFDIEKMYVKSFKYVPFNDEINNHQVIVGETYPRDGIVDLSGDSSVVRN</sequence>
<proteinExistence type="predicted"/>
<dbReference type="STRING" id="529505.SAMN05421761_10753"/>
<dbReference type="Gene3D" id="2.60.120.200">
    <property type="match status" value="2"/>
</dbReference>
<dbReference type="InterPro" id="IPR013320">
    <property type="entry name" value="ConA-like_dom_sf"/>
</dbReference>
<dbReference type="GO" id="GO:0030246">
    <property type="term" value="F:carbohydrate binding"/>
    <property type="evidence" value="ECO:0007669"/>
    <property type="project" value="UniProtKB-KW"/>
</dbReference>
<evidence type="ECO:0000313" key="1">
    <source>
        <dbReference type="EMBL" id="SIS88512.1"/>
    </source>
</evidence>
<keyword evidence="2" id="KW-1185">Reference proteome</keyword>
<protein>
    <submittedName>
        <fullName evidence="1">Concanavalin A-like lectin/glucanases superfamily protein</fullName>
    </submittedName>
</protein>
<dbReference type="CDD" id="cd00413">
    <property type="entry name" value="Glyco_hydrolase_16"/>
    <property type="match status" value="1"/>
</dbReference>
<dbReference type="SUPFAM" id="SSF49899">
    <property type="entry name" value="Concanavalin A-like lectins/glucanases"/>
    <property type="match status" value="2"/>
</dbReference>